<evidence type="ECO:0000313" key="1">
    <source>
        <dbReference type="EMBL" id="CAI6357003.1"/>
    </source>
</evidence>
<accession>A0AAV0WMF9</accession>
<sequence>MIGDNRSRLTRRIVDIGAILVVLQQTCGASATMFHAKSVIGGFGLTTEIADYGRAHTKAVQLQCGVIEARGHALHPRRKSAPKHTKDVQWMCGVIIN</sequence>
<dbReference type="EMBL" id="CARXXK010000002">
    <property type="protein sequence ID" value="CAI6357003.1"/>
    <property type="molecule type" value="Genomic_DNA"/>
</dbReference>
<dbReference type="Proteomes" id="UP001160148">
    <property type="component" value="Unassembled WGS sequence"/>
</dbReference>
<evidence type="ECO:0000313" key="2">
    <source>
        <dbReference type="Proteomes" id="UP001160148"/>
    </source>
</evidence>
<keyword evidence="2" id="KW-1185">Reference proteome</keyword>
<comment type="caution">
    <text evidence="1">The sequence shown here is derived from an EMBL/GenBank/DDBJ whole genome shotgun (WGS) entry which is preliminary data.</text>
</comment>
<proteinExistence type="predicted"/>
<protein>
    <recommendedName>
        <fullName evidence="3">Secreted protein</fullName>
    </recommendedName>
</protein>
<reference evidence="1 2" key="1">
    <citation type="submission" date="2023-01" db="EMBL/GenBank/DDBJ databases">
        <authorList>
            <person name="Whitehead M."/>
        </authorList>
    </citation>
    <scope>NUCLEOTIDE SEQUENCE [LARGE SCALE GENOMIC DNA]</scope>
</reference>
<gene>
    <name evidence="1" type="ORF">MEUPH1_LOCUS12677</name>
</gene>
<dbReference type="AlphaFoldDB" id="A0AAV0WMF9"/>
<evidence type="ECO:0008006" key="3">
    <source>
        <dbReference type="Google" id="ProtNLM"/>
    </source>
</evidence>
<name>A0AAV0WMF9_9HEMI</name>
<organism evidence="1 2">
    <name type="scientific">Macrosiphum euphorbiae</name>
    <name type="common">potato aphid</name>
    <dbReference type="NCBI Taxonomy" id="13131"/>
    <lineage>
        <taxon>Eukaryota</taxon>
        <taxon>Metazoa</taxon>
        <taxon>Ecdysozoa</taxon>
        <taxon>Arthropoda</taxon>
        <taxon>Hexapoda</taxon>
        <taxon>Insecta</taxon>
        <taxon>Pterygota</taxon>
        <taxon>Neoptera</taxon>
        <taxon>Paraneoptera</taxon>
        <taxon>Hemiptera</taxon>
        <taxon>Sternorrhyncha</taxon>
        <taxon>Aphidomorpha</taxon>
        <taxon>Aphidoidea</taxon>
        <taxon>Aphididae</taxon>
        <taxon>Macrosiphini</taxon>
        <taxon>Macrosiphum</taxon>
    </lineage>
</organism>